<dbReference type="PANTHER" id="PTHR10131:SF94">
    <property type="entry name" value="TNF RECEPTOR-ASSOCIATED FACTOR 4"/>
    <property type="match status" value="1"/>
</dbReference>
<evidence type="ECO:0000256" key="3">
    <source>
        <dbReference type="ARBA" id="ARBA00022833"/>
    </source>
</evidence>
<accession>A0A9P7J9A4</accession>
<evidence type="ECO:0000313" key="8">
    <source>
        <dbReference type="EMBL" id="KAG1809413.1"/>
    </source>
</evidence>
<dbReference type="InterPro" id="IPR017907">
    <property type="entry name" value="Znf_RING_CS"/>
</dbReference>
<dbReference type="Gene3D" id="3.30.40.10">
    <property type="entry name" value="Zinc/RING finger domain, C3HC4 (zinc finger)"/>
    <property type="match status" value="3"/>
</dbReference>
<dbReference type="PROSITE" id="PS50145">
    <property type="entry name" value="ZF_TRAF"/>
    <property type="match status" value="2"/>
</dbReference>
<dbReference type="EMBL" id="JABBWG010000034">
    <property type="protein sequence ID" value="KAG1809413.1"/>
    <property type="molecule type" value="Genomic_DNA"/>
</dbReference>
<dbReference type="OrthoDB" id="1630758at2759"/>
<dbReference type="PROSITE" id="PS00518">
    <property type="entry name" value="ZF_RING_1"/>
    <property type="match status" value="1"/>
</dbReference>
<dbReference type="InterPro" id="IPR018957">
    <property type="entry name" value="Znf_C3HC4_RING-type"/>
</dbReference>
<dbReference type="AlphaFoldDB" id="A0A9P7J9A4"/>
<dbReference type="GO" id="GO:0008270">
    <property type="term" value="F:zinc ion binding"/>
    <property type="evidence" value="ECO:0007669"/>
    <property type="project" value="UniProtKB-KW"/>
</dbReference>
<comment type="caution">
    <text evidence="8">The sequence shown here is derived from an EMBL/GenBank/DDBJ whole genome shotgun (WGS) entry which is preliminary data.</text>
</comment>
<feature type="compositionally biased region" description="Polar residues" evidence="5">
    <location>
        <begin position="282"/>
        <end position="295"/>
    </location>
</feature>
<evidence type="ECO:0000256" key="4">
    <source>
        <dbReference type="PROSITE-ProRule" id="PRU00207"/>
    </source>
</evidence>
<feature type="domain" description="TRAF-type" evidence="7">
    <location>
        <begin position="111"/>
        <end position="161"/>
    </location>
</feature>
<name>A0A9P7J9A4_9AGAM</name>
<feature type="zinc finger region" description="TRAF-type" evidence="4">
    <location>
        <begin position="61"/>
        <end position="99"/>
    </location>
</feature>
<reference evidence="8" key="1">
    <citation type="journal article" date="2020" name="New Phytol.">
        <title>Comparative genomics reveals dynamic genome evolution in host specialist ectomycorrhizal fungi.</title>
        <authorList>
            <person name="Lofgren L.A."/>
            <person name="Nguyen N.H."/>
            <person name="Vilgalys R."/>
            <person name="Ruytinx J."/>
            <person name="Liao H.L."/>
            <person name="Branco S."/>
            <person name="Kuo A."/>
            <person name="LaButti K."/>
            <person name="Lipzen A."/>
            <person name="Andreopoulos W."/>
            <person name="Pangilinan J."/>
            <person name="Riley R."/>
            <person name="Hundley H."/>
            <person name="Na H."/>
            <person name="Barry K."/>
            <person name="Grigoriev I.V."/>
            <person name="Stajich J.E."/>
            <person name="Kennedy P.G."/>
        </authorList>
    </citation>
    <scope>NUCLEOTIDE SEQUENCE</scope>
    <source>
        <strain evidence="8">MN1</strain>
    </source>
</reference>
<feature type="region of interest" description="Disordered" evidence="5">
    <location>
        <begin position="452"/>
        <end position="473"/>
    </location>
</feature>
<gene>
    <name evidence="8" type="ORF">BJ212DRAFT_1279767</name>
</gene>
<keyword evidence="3 4" id="KW-0862">Zinc</keyword>
<evidence type="ECO:0000259" key="7">
    <source>
        <dbReference type="PROSITE" id="PS50145"/>
    </source>
</evidence>
<dbReference type="InterPro" id="IPR001293">
    <property type="entry name" value="Znf_TRAF"/>
</dbReference>
<evidence type="ECO:0000313" key="9">
    <source>
        <dbReference type="Proteomes" id="UP000807769"/>
    </source>
</evidence>
<evidence type="ECO:0000256" key="1">
    <source>
        <dbReference type="ARBA" id="ARBA00022723"/>
    </source>
</evidence>
<dbReference type="Pfam" id="PF00097">
    <property type="entry name" value="zf-C3HC4"/>
    <property type="match status" value="1"/>
</dbReference>
<evidence type="ECO:0000256" key="5">
    <source>
        <dbReference type="SAM" id="MobiDB-lite"/>
    </source>
</evidence>
<dbReference type="Pfam" id="PF02176">
    <property type="entry name" value="zf-TRAF"/>
    <property type="match status" value="1"/>
</dbReference>
<feature type="domain" description="TRAF-type" evidence="7">
    <location>
        <begin position="61"/>
        <end position="99"/>
    </location>
</feature>
<feature type="region of interest" description="Disordered" evidence="5">
    <location>
        <begin position="273"/>
        <end position="304"/>
    </location>
</feature>
<dbReference type="SUPFAM" id="SSF49599">
    <property type="entry name" value="TRAF domain-like"/>
    <property type="match status" value="2"/>
</dbReference>
<proteinExistence type="predicted"/>
<evidence type="ECO:0008006" key="10">
    <source>
        <dbReference type="Google" id="ProtNLM"/>
    </source>
</evidence>
<keyword evidence="1 4" id="KW-0479">Metal-binding</keyword>
<sequence>CSAPFTNPTTARTCLHTFCHDCIIVAVQHSPQCPIDRSSLSLDDLSPANPIVKHLVDELIIECPNRVSGCTQTFQRQLLSAHVKDACQYVEIPCSEEQCDKFILRKDVGKHQDACVYRSTQCDGCGATIKYSDLSTHNSECSSKSATCSFCFEEFPRSQSQAHAAICLDYEILCTQANNGCSWTGSRRQLSDKHVLSCPYEAIKGFFSINNAQLSSLNTENAALRQKVYTLESVVQTMRRDIQTFRNVLGPWYRLHTQTPQIASPSINAFDQLFSASPGPSPSSRTTINQTQPSSPADHGELTPHNEIDALAPYFPLPHEHAFQESHTYPRSRRSFSGIVDPHLSQRTLPLTPVAPLNLSTSLEGSLSGLRDSIAAVSTSVDSLARRNEIALTNESMRLNEELGSLKYAVHGIRLQVRYACNLVILLVPSISISICVTWHCSDDSLGTASPFDDGQECTGDRERWRTASRPTRQSDYFPPSDIDDGTYVPWNAWYKALTKSCSLWSFNLLLSHCDGLLFSISTSFVR</sequence>
<dbReference type="PANTHER" id="PTHR10131">
    <property type="entry name" value="TNF RECEPTOR ASSOCIATED FACTOR"/>
    <property type="match status" value="1"/>
</dbReference>
<organism evidence="8 9">
    <name type="scientific">Suillus subaureus</name>
    <dbReference type="NCBI Taxonomy" id="48587"/>
    <lineage>
        <taxon>Eukaryota</taxon>
        <taxon>Fungi</taxon>
        <taxon>Dikarya</taxon>
        <taxon>Basidiomycota</taxon>
        <taxon>Agaricomycotina</taxon>
        <taxon>Agaricomycetes</taxon>
        <taxon>Agaricomycetidae</taxon>
        <taxon>Boletales</taxon>
        <taxon>Suillineae</taxon>
        <taxon>Suillaceae</taxon>
        <taxon>Suillus</taxon>
    </lineage>
</organism>
<dbReference type="GeneID" id="64625538"/>
<feature type="domain" description="RING-type" evidence="6">
    <location>
        <begin position="1"/>
        <end position="37"/>
    </location>
</feature>
<dbReference type="RefSeq" id="XP_041189239.1">
    <property type="nucleotide sequence ID" value="XM_041331521.1"/>
</dbReference>
<dbReference type="PROSITE" id="PS50089">
    <property type="entry name" value="ZF_RING_2"/>
    <property type="match status" value="1"/>
</dbReference>
<dbReference type="SUPFAM" id="SSF57850">
    <property type="entry name" value="RING/U-box"/>
    <property type="match status" value="1"/>
</dbReference>
<feature type="non-terminal residue" evidence="8">
    <location>
        <position position="527"/>
    </location>
</feature>
<evidence type="ECO:0000259" key="6">
    <source>
        <dbReference type="PROSITE" id="PS50089"/>
    </source>
</evidence>
<dbReference type="InterPro" id="IPR013083">
    <property type="entry name" value="Znf_RING/FYVE/PHD"/>
</dbReference>
<protein>
    <recommendedName>
        <fullName evidence="10">TRAF-type domain-containing protein</fullName>
    </recommendedName>
</protein>
<keyword evidence="2 4" id="KW-0863">Zinc-finger</keyword>
<evidence type="ECO:0000256" key="2">
    <source>
        <dbReference type="ARBA" id="ARBA00022771"/>
    </source>
</evidence>
<dbReference type="InterPro" id="IPR001841">
    <property type="entry name" value="Znf_RING"/>
</dbReference>
<keyword evidence="9" id="KW-1185">Reference proteome</keyword>
<feature type="zinc finger region" description="TRAF-type" evidence="4">
    <location>
        <begin position="111"/>
        <end position="161"/>
    </location>
</feature>
<dbReference type="Proteomes" id="UP000807769">
    <property type="component" value="Unassembled WGS sequence"/>
</dbReference>